<dbReference type="GO" id="GO:0005886">
    <property type="term" value="C:plasma membrane"/>
    <property type="evidence" value="ECO:0007669"/>
    <property type="project" value="UniProtKB-SubCell"/>
</dbReference>
<dbReference type="InParanoid" id="A0A419PGN8"/>
<feature type="region of interest" description="Disordered" evidence="11">
    <location>
        <begin position="207"/>
        <end position="237"/>
    </location>
</feature>
<dbReference type="Pfam" id="PF00001">
    <property type="entry name" value="7tm_1"/>
    <property type="match status" value="2"/>
</dbReference>
<evidence type="ECO:0000256" key="6">
    <source>
        <dbReference type="ARBA" id="ARBA00023136"/>
    </source>
</evidence>
<feature type="transmembrane region" description="Helical" evidence="12">
    <location>
        <begin position="104"/>
        <end position="125"/>
    </location>
</feature>
<evidence type="ECO:0000256" key="10">
    <source>
        <dbReference type="RuleBase" id="RU000688"/>
    </source>
</evidence>
<evidence type="ECO:0000313" key="15">
    <source>
        <dbReference type="Proteomes" id="UP000286415"/>
    </source>
</evidence>
<evidence type="ECO:0000256" key="7">
    <source>
        <dbReference type="ARBA" id="ARBA00023157"/>
    </source>
</evidence>
<feature type="region of interest" description="Disordered" evidence="11">
    <location>
        <begin position="326"/>
        <end position="346"/>
    </location>
</feature>
<keyword evidence="6 12" id="KW-0472">Membrane</keyword>
<feature type="transmembrane region" description="Helical" evidence="12">
    <location>
        <begin position="670"/>
        <end position="691"/>
    </location>
</feature>
<feature type="domain" description="G-protein coupled receptors family 1 profile" evidence="13">
    <location>
        <begin position="1"/>
        <end position="680"/>
    </location>
</feature>
<dbReference type="GO" id="GO:0045202">
    <property type="term" value="C:synapse"/>
    <property type="evidence" value="ECO:0007669"/>
    <property type="project" value="GOC"/>
</dbReference>
<keyword evidence="15" id="KW-1185">Reference proteome</keyword>
<evidence type="ECO:0000313" key="14">
    <source>
        <dbReference type="EMBL" id="KAG5441386.1"/>
    </source>
</evidence>
<comment type="similarity">
    <text evidence="10">Belongs to the G-protein coupled receptor 1 family.</text>
</comment>
<keyword evidence="2" id="KW-1003">Cell membrane</keyword>
<comment type="caution">
    <text evidence="14">The sequence shown here is derived from an EMBL/GenBank/DDBJ whole genome shotgun (WGS) entry which is preliminary data.</text>
</comment>
<keyword evidence="7" id="KW-1015">Disulfide bond</keyword>
<dbReference type="PROSITE" id="PS00237">
    <property type="entry name" value="G_PROTEIN_RECEP_F1_1"/>
    <property type="match status" value="1"/>
</dbReference>
<dbReference type="STRING" id="79923.A0A419PGN8"/>
<evidence type="ECO:0000256" key="1">
    <source>
        <dbReference type="ARBA" id="ARBA00004651"/>
    </source>
</evidence>
<dbReference type="PANTHER" id="PTHR24248:SF125">
    <property type="entry name" value="DOPAMINE D2-LIKE RECEPTOR"/>
    <property type="match status" value="1"/>
</dbReference>
<feature type="compositionally biased region" description="Polar residues" evidence="11">
    <location>
        <begin position="336"/>
        <end position="346"/>
    </location>
</feature>
<evidence type="ECO:0000256" key="11">
    <source>
        <dbReference type="SAM" id="MobiDB-lite"/>
    </source>
</evidence>
<feature type="transmembrane region" description="Helical" evidence="12">
    <location>
        <begin position="23"/>
        <end position="44"/>
    </location>
</feature>
<dbReference type="GO" id="GO:0001591">
    <property type="term" value="F:dopamine neurotransmitter receptor activity, coupled via Gi/Go"/>
    <property type="evidence" value="ECO:0007669"/>
    <property type="project" value="TreeGrafter"/>
</dbReference>
<dbReference type="OrthoDB" id="10010417at2759"/>
<keyword evidence="3 10" id="KW-0812">Transmembrane</keyword>
<dbReference type="GO" id="GO:0004930">
    <property type="term" value="F:G protein-coupled receptor activity"/>
    <property type="evidence" value="ECO:0007669"/>
    <property type="project" value="UniProtKB-KW"/>
</dbReference>
<feature type="transmembrane region" description="Helical" evidence="12">
    <location>
        <begin position="65"/>
        <end position="84"/>
    </location>
</feature>
<evidence type="ECO:0000259" key="13">
    <source>
        <dbReference type="PROSITE" id="PS50262"/>
    </source>
</evidence>
<evidence type="ECO:0000256" key="4">
    <source>
        <dbReference type="ARBA" id="ARBA00022989"/>
    </source>
</evidence>
<dbReference type="PROSITE" id="PS50262">
    <property type="entry name" value="G_PROTEIN_RECEP_F1_2"/>
    <property type="match status" value="1"/>
</dbReference>
<evidence type="ECO:0000256" key="9">
    <source>
        <dbReference type="ARBA" id="ARBA00023224"/>
    </source>
</evidence>
<organism evidence="14 15">
    <name type="scientific">Clonorchis sinensis</name>
    <name type="common">Chinese liver fluke</name>
    <dbReference type="NCBI Taxonomy" id="79923"/>
    <lineage>
        <taxon>Eukaryota</taxon>
        <taxon>Metazoa</taxon>
        <taxon>Spiralia</taxon>
        <taxon>Lophotrochozoa</taxon>
        <taxon>Platyhelminthes</taxon>
        <taxon>Trematoda</taxon>
        <taxon>Digenea</taxon>
        <taxon>Opisthorchiida</taxon>
        <taxon>Opisthorchiata</taxon>
        <taxon>Opisthorchiidae</taxon>
        <taxon>Clonorchis</taxon>
    </lineage>
</organism>
<evidence type="ECO:0000256" key="12">
    <source>
        <dbReference type="SAM" id="Phobius"/>
    </source>
</evidence>
<reference evidence="14 15" key="2">
    <citation type="journal article" date="2021" name="Genomics">
        <title>High-quality reference genome for Clonorchis sinensis.</title>
        <authorList>
            <person name="Young N.D."/>
            <person name="Stroehlein A.J."/>
            <person name="Kinkar L."/>
            <person name="Wang T."/>
            <person name="Sohn W.M."/>
            <person name="Chang B.C.H."/>
            <person name="Kaur P."/>
            <person name="Weisz D."/>
            <person name="Dudchenko O."/>
            <person name="Aiden E.L."/>
            <person name="Korhonen P.K."/>
            <person name="Gasser R.B."/>
        </authorList>
    </citation>
    <scope>NUCLEOTIDE SEQUENCE [LARGE SCALE GENOMIC DNA]</scope>
    <source>
        <strain evidence="14">Cs-k2</strain>
    </source>
</reference>
<evidence type="ECO:0000256" key="3">
    <source>
        <dbReference type="ARBA" id="ARBA00022692"/>
    </source>
</evidence>
<evidence type="ECO:0000256" key="5">
    <source>
        <dbReference type="ARBA" id="ARBA00023040"/>
    </source>
</evidence>
<accession>A0A419PGN8</accession>
<dbReference type="EMBL" id="NIRI02000077">
    <property type="protein sequence ID" value="KAG5441386.1"/>
    <property type="molecule type" value="Genomic_DNA"/>
</dbReference>
<proteinExistence type="inferred from homology"/>
<dbReference type="AlphaFoldDB" id="A0A419PGN8"/>
<comment type="subcellular location">
    <subcellularLocation>
        <location evidence="1">Cell membrane</location>
        <topology evidence="1">Multi-pass membrane protein</topology>
    </subcellularLocation>
</comment>
<dbReference type="InterPro" id="IPR017452">
    <property type="entry name" value="GPCR_Rhodpsn_7TM"/>
</dbReference>
<dbReference type="InterPro" id="IPR000276">
    <property type="entry name" value="GPCR_Rhodpsn"/>
</dbReference>
<dbReference type="PRINTS" id="PR00237">
    <property type="entry name" value="GPCRRHODOPSN"/>
</dbReference>
<gene>
    <name evidence="14" type="ORF">CSKR_113982</name>
</gene>
<keyword evidence="8 10" id="KW-0675">Receptor</keyword>
<protein>
    <submittedName>
        <fullName evidence="14">D(3) dopamine receptor</fullName>
    </submittedName>
</protein>
<sequence>MPLATWIEVTGGYWSFGTTTCNVFVMLDVLFCTASILNLVAIGLDRYLAVTKPISYAKRDNVRRIQLSISAVWISSFLIALPVVCGLNDYEDQDPTTCQSNNAVYMITSSIGSFYIPAIVLLVVYQRIFSLIRQRHKLSGKSQCSKSEASGSFGDFYHRRGLINRNRETTEIELQTDRLTTFNSSLTPVSRPETVCSSPVFQALETRYSDPTMDNKLKSSDQDSEANEPSESRFWGPRLDISSPRICPYEEAWENFPLPPSSASPARRFTLPLTDKQDKSTNHPQHVHEKHISKANKIHKISQAEESKKRTSSLCEYSNKKDDTKLFPSHEPIPIPQTSQLTPGKTSRYNIVTPKETLINKDCGKPINCPQETFALVCCEDSSQKINLSCCYCGIRTDPSSGTSTLSAADICGYIISSSSDDISEAQPTSAGMCRCNENTCCCCCCSLTLEDNQAVGDNTNNIDILSTTFRNNDPRDSPSRGCNPPILGVKSSVQIHDLKKQECIIKTCRLAKFHQAAGTWLSKKFLGLNYMFRQRSERLVIKSTTVNGSVSSYLKSAAVRRATFPQTRLTWDRPVFESQLEPAVEKPTSPIRNAPRRVNFHNSKQRSVSQREKKATKTLAIVLGAFLACWLPFFTINVTIGVCILRGTISDSFCTINTQLMPSFTWLGYVNSLLNPVIYTIFNLEFRAAFKKLLHIR</sequence>
<evidence type="ECO:0000256" key="2">
    <source>
        <dbReference type="ARBA" id="ARBA00022475"/>
    </source>
</evidence>
<keyword evidence="4 12" id="KW-1133">Transmembrane helix</keyword>
<dbReference type="PANTHER" id="PTHR24248">
    <property type="entry name" value="ADRENERGIC RECEPTOR-RELATED G-PROTEIN COUPLED RECEPTOR"/>
    <property type="match status" value="1"/>
</dbReference>
<dbReference type="SUPFAM" id="SSF81321">
    <property type="entry name" value="Family A G protein-coupled receptor-like"/>
    <property type="match status" value="1"/>
</dbReference>
<feature type="transmembrane region" description="Helical" evidence="12">
    <location>
        <begin position="620"/>
        <end position="650"/>
    </location>
</feature>
<evidence type="ECO:0000256" key="8">
    <source>
        <dbReference type="ARBA" id="ARBA00023170"/>
    </source>
</evidence>
<keyword evidence="5 10" id="KW-0297">G-protein coupled receptor</keyword>
<reference evidence="14 15" key="1">
    <citation type="journal article" date="2018" name="Biotechnol. Adv.">
        <title>Improved genomic resources and new bioinformatic workflow for the carcinogenic parasite Clonorchis sinensis: Biotechnological implications.</title>
        <authorList>
            <person name="Wang D."/>
            <person name="Korhonen P.K."/>
            <person name="Gasser R.B."/>
            <person name="Young N.D."/>
        </authorList>
    </citation>
    <scope>NUCLEOTIDE SEQUENCE [LARGE SCALE GENOMIC DNA]</scope>
    <source>
        <strain evidence="14">Cs-k2</strain>
    </source>
</reference>
<dbReference type="Proteomes" id="UP000286415">
    <property type="component" value="Unassembled WGS sequence"/>
</dbReference>
<dbReference type="Gene3D" id="1.20.1070.10">
    <property type="entry name" value="Rhodopsin 7-helix transmembrane proteins"/>
    <property type="match status" value="2"/>
</dbReference>
<keyword evidence="9 10" id="KW-0807">Transducer</keyword>
<name>A0A419PGN8_CLOSI</name>